<feature type="compositionally biased region" description="Low complexity" evidence="2">
    <location>
        <begin position="786"/>
        <end position="797"/>
    </location>
</feature>
<dbReference type="OrthoDB" id="4062651at2759"/>
<keyword evidence="1" id="KW-0547">Nucleotide-binding</keyword>
<organism evidence="4 5">
    <name type="scientific">Chlamydomonas schloesseri</name>
    <dbReference type="NCBI Taxonomy" id="2026947"/>
    <lineage>
        <taxon>Eukaryota</taxon>
        <taxon>Viridiplantae</taxon>
        <taxon>Chlorophyta</taxon>
        <taxon>core chlorophytes</taxon>
        <taxon>Chlorophyceae</taxon>
        <taxon>CS clade</taxon>
        <taxon>Chlamydomonadales</taxon>
        <taxon>Chlamydomonadaceae</taxon>
        <taxon>Chlamydomonas</taxon>
    </lineage>
</organism>
<feature type="region of interest" description="Disordered" evidence="2">
    <location>
        <begin position="652"/>
        <end position="741"/>
    </location>
</feature>
<dbReference type="PROSITE" id="PS50011">
    <property type="entry name" value="PROTEIN_KINASE_DOM"/>
    <property type="match status" value="1"/>
</dbReference>
<evidence type="ECO:0000313" key="5">
    <source>
        <dbReference type="Proteomes" id="UP000613740"/>
    </source>
</evidence>
<dbReference type="InterPro" id="IPR001245">
    <property type="entry name" value="Ser-Thr/Tyr_kinase_cat_dom"/>
</dbReference>
<dbReference type="SMART" id="SM00220">
    <property type="entry name" value="S_TKc"/>
    <property type="match status" value="1"/>
</dbReference>
<dbReference type="SUPFAM" id="SSF56112">
    <property type="entry name" value="Protein kinase-like (PK-like)"/>
    <property type="match status" value="2"/>
</dbReference>
<keyword evidence="5" id="KW-1185">Reference proteome</keyword>
<feature type="region of interest" description="Disordered" evidence="2">
    <location>
        <begin position="207"/>
        <end position="280"/>
    </location>
</feature>
<feature type="compositionally biased region" description="Low complexity" evidence="2">
    <location>
        <begin position="218"/>
        <end position="230"/>
    </location>
</feature>
<dbReference type="InterPro" id="IPR011009">
    <property type="entry name" value="Kinase-like_dom_sf"/>
</dbReference>
<dbReference type="EMBL" id="JAEHOD010000023">
    <property type="protein sequence ID" value="KAG2447083.1"/>
    <property type="molecule type" value="Genomic_DNA"/>
</dbReference>
<accession>A0A836B4E3</accession>
<dbReference type="InterPro" id="IPR000719">
    <property type="entry name" value="Prot_kinase_dom"/>
</dbReference>
<gene>
    <name evidence="4" type="ORF">HYH02_007833</name>
</gene>
<dbReference type="InterPro" id="IPR017441">
    <property type="entry name" value="Protein_kinase_ATP_BS"/>
</dbReference>
<dbReference type="Proteomes" id="UP000613740">
    <property type="component" value="Unassembled WGS sequence"/>
</dbReference>
<evidence type="ECO:0000259" key="3">
    <source>
        <dbReference type="PROSITE" id="PS50011"/>
    </source>
</evidence>
<name>A0A836B4E3_9CHLO</name>
<evidence type="ECO:0000313" key="4">
    <source>
        <dbReference type="EMBL" id="KAG2447083.1"/>
    </source>
</evidence>
<feature type="region of interest" description="Disordered" evidence="2">
    <location>
        <begin position="763"/>
        <end position="797"/>
    </location>
</feature>
<proteinExistence type="predicted"/>
<feature type="region of interest" description="Disordered" evidence="2">
    <location>
        <begin position="401"/>
        <end position="434"/>
    </location>
</feature>
<feature type="compositionally biased region" description="Low complexity" evidence="2">
    <location>
        <begin position="267"/>
        <end position="280"/>
    </location>
</feature>
<dbReference type="PROSITE" id="PS00107">
    <property type="entry name" value="PROTEIN_KINASE_ATP"/>
    <property type="match status" value="1"/>
</dbReference>
<feature type="compositionally biased region" description="Low complexity" evidence="2">
    <location>
        <begin position="244"/>
        <end position="259"/>
    </location>
</feature>
<evidence type="ECO:0000256" key="1">
    <source>
        <dbReference type="PROSITE-ProRule" id="PRU10141"/>
    </source>
</evidence>
<dbReference type="Gene3D" id="1.10.510.10">
    <property type="entry name" value="Transferase(Phosphotransferase) domain 1"/>
    <property type="match status" value="2"/>
</dbReference>
<dbReference type="GO" id="GO:0004674">
    <property type="term" value="F:protein serine/threonine kinase activity"/>
    <property type="evidence" value="ECO:0007669"/>
    <property type="project" value="TreeGrafter"/>
</dbReference>
<dbReference type="GO" id="GO:0005524">
    <property type="term" value="F:ATP binding"/>
    <property type="evidence" value="ECO:0007669"/>
    <property type="project" value="UniProtKB-UniRule"/>
</dbReference>
<dbReference type="Pfam" id="PF07714">
    <property type="entry name" value="PK_Tyr_Ser-Thr"/>
    <property type="match status" value="2"/>
</dbReference>
<dbReference type="InterPro" id="IPR051681">
    <property type="entry name" value="Ser/Thr_Kinases-Pseudokinases"/>
</dbReference>
<dbReference type="PANTHER" id="PTHR44329:SF289">
    <property type="entry name" value="SERINE_THREONINE-PROTEIN KINASE VIK"/>
    <property type="match status" value="1"/>
</dbReference>
<feature type="binding site" evidence="1">
    <location>
        <position position="53"/>
    </location>
    <ligand>
        <name>ATP</name>
        <dbReference type="ChEBI" id="CHEBI:30616"/>
    </ligand>
</feature>
<dbReference type="Gene3D" id="3.30.200.20">
    <property type="entry name" value="Phosphorylase Kinase, domain 1"/>
    <property type="match status" value="1"/>
</dbReference>
<reference evidence="4" key="1">
    <citation type="journal article" date="2020" name="bioRxiv">
        <title>Comparative genomics of Chlamydomonas.</title>
        <authorList>
            <person name="Craig R.J."/>
            <person name="Hasan A.R."/>
            <person name="Ness R.W."/>
            <person name="Keightley P.D."/>
        </authorList>
    </citation>
    <scope>NUCLEOTIDE SEQUENCE</scope>
    <source>
        <strain evidence="4">CCAP 11/173</strain>
    </source>
</reference>
<protein>
    <recommendedName>
        <fullName evidence="3">Protein kinase domain-containing protein</fullName>
    </recommendedName>
</protein>
<feature type="domain" description="Protein kinase" evidence="3">
    <location>
        <begin position="21"/>
        <end position="361"/>
    </location>
</feature>
<dbReference type="AlphaFoldDB" id="A0A836B4E3"/>
<sequence length="1196" mass="117495">MALLEVVSKRSGFTSACLETLKLSKQLGRGGFATVLSGSLKRENGESLACAVKLLHDAYSADDAVELRLFKEEAQLMLQLDHGNIITAYGLLKLQPQFPGLTGFTQPAYALVLELMEGGSLANVIVKQLLAGPSPKYTFSQALSWCLDVARALQYLHAGGRDGFPRIHRDVKLENVLLTDGGKVAKLADFGLQRAIFTEQQTDAPVLVRRSQRPASALPLSPGGTTPGPSRMAPDFAERNSQRTASMTAAGAAKTTGAMLSGGGGLESPSSRLGRVGSAASAGSGRASVEANGAGLFSAPVESTFFAIDDKGLLPLNLPPPCEPADPYDPDGDSAVRGPMLGPAERVREALELARRSHSMPQVMLEPLDRGEVDGAAAAAAAASVAGDDGEAEASDLLARLGAAGGSRPKSGRATLSRSGEEGEAGASGGNGAGGVGPSRLAAMVGGAGAGAVGGGTGRPISGGSRTVGGGVLASPRGVGLLAGGAGAAVLTRPSPLGSGGSQVSVRTGAKAGPAIQTQRSGNSISESLARINASSLALSPHGAAATVAAAASGLGAAMTTAATPAAAAPVSGSGPGPALGLGPGPTAAMAPGGQVATAVSLGAVGLVSNAGVSGIVVSGAGVGSALLSGTVPPEGRSSVASCRDILLDATGGMGGVSGSTRNTTGGGGIDAGAMLAPSPSGAASLAARALSPRQTSPTTAPAGDGVPGAGSRSSRRLLPLPTAGEDASAATRDPAAASAVDPAAAGDGLLSIGQRQLLPGSMKHVDSSETTHVGDGSVHSGNAHAAEPAQKPHDAAAAAAAAAFAPGSSAAGAGAAGTRASEDASHARDLELALTSNGAEFSTAAGLATDGGTAAARGTGVGTTGTGTVSNTSAPASALTTHKSVGGGSRAAPANVAQLLLNGGSAGGGGGSTEAQSAPLAPLQMTELLHMRLGAVNVSVRSVRASGSGMMLPLSQRAMGSAPSSPRLAVAAAAAARAGIAPPPAAAGAAAGAARAASVSGATRSRRSSATGLRGKPQAEFDEVFSLTGRTGSLVYLAPEAYKNEPYNDKVDVYSLAILMYELFGRTSITYTHISTKLPAFSRMLCNPDEFAERVAAGYRPPRPKAMDKLPPELWELIEAGWHQDPVQRPDIDTVVEALEDLAEPLAEAEAGSGRGWGFKKKAATAAGGGEGAKGAVGARGAAAPASQGCSCVIC</sequence>
<comment type="caution">
    <text evidence="4">The sequence shown here is derived from an EMBL/GenBank/DDBJ whole genome shotgun (WGS) entry which is preliminary data.</text>
</comment>
<dbReference type="PANTHER" id="PTHR44329">
    <property type="entry name" value="SERINE/THREONINE-PROTEIN KINASE TNNI3K-RELATED"/>
    <property type="match status" value="1"/>
</dbReference>
<feature type="compositionally biased region" description="Low complexity" evidence="2">
    <location>
        <begin position="727"/>
        <end position="741"/>
    </location>
</feature>
<feature type="compositionally biased region" description="Low complexity" evidence="2">
    <location>
        <begin position="672"/>
        <end position="694"/>
    </location>
</feature>
<keyword evidence="1" id="KW-0067">ATP-binding</keyword>
<evidence type="ECO:0000256" key="2">
    <source>
        <dbReference type="SAM" id="MobiDB-lite"/>
    </source>
</evidence>